<accession>A0A4Y9PLU3</accession>
<reference evidence="1 2" key="1">
    <citation type="submission" date="2019-03" db="EMBL/GenBank/DDBJ databases">
        <title>Bradyrhizobium strains diversity.</title>
        <authorList>
            <person name="Urquiaga M.C.O."/>
            <person name="Hungria M."/>
            <person name="Delamuta J.R.M."/>
            <person name="Klepa M.S."/>
        </authorList>
    </citation>
    <scope>NUCLEOTIDE SEQUENCE [LARGE SCALE GENOMIC DNA]</scope>
    <source>
        <strain evidence="1 2">CNPSo 3426</strain>
    </source>
</reference>
<dbReference type="AlphaFoldDB" id="A0A4Y9PLU3"/>
<dbReference type="Proteomes" id="UP000297700">
    <property type="component" value="Unassembled WGS sequence"/>
</dbReference>
<organism evidence="1 2">
    <name type="scientific">Bradyrhizobium frederickii</name>
    <dbReference type="NCBI Taxonomy" id="2560054"/>
    <lineage>
        <taxon>Bacteria</taxon>
        <taxon>Pseudomonadati</taxon>
        <taxon>Pseudomonadota</taxon>
        <taxon>Alphaproteobacteria</taxon>
        <taxon>Hyphomicrobiales</taxon>
        <taxon>Nitrobacteraceae</taxon>
        <taxon>Bradyrhizobium</taxon>
    </lineage>
</organism>
<gene>
    <name evidence="1" type="ORF">E4K64_02305</name>
</gene>
<dbReference type="EMBL" id="SPQS01000001">
    <property type="protein sequence ID" value="TFV80658.1"/>
    <property type="molecule type" value="Genomic_DNA"/>
</dbReference>
<evidence type="ECO:0000313" key="2">
    <source>
        <dbReference type="Proteomes" id="UP000297700"/>
    </source>
</evidence>
<sequence>MTRPRFQARLFGALLALAGLSHQPFGGLPVMVEKAKADDKGKAVRAPVMPMARDPAVAVTEEYEAAHRKGTREALELFIARHPDDPLAAQARVELKRLSR</sequence>
<proteinExistence type="predicted"/>
<comment type="caution">
    <text evidence="1">The sequence shown here is derived from an EMBL/GenBank/DDBJ whole genome shotgun (WGS) entry which is preliminary data.</text>
</comment>
<protein>
    <submittedName>
        <fullName evidence="1">Uncharacterized protein</fullName>
    </submittedName>
</protein>
<evidence type="ECO:0000313" key="1">
    <source>
        <dbReference type="EMBL" id="TFV80658.1"/>
    </source>
</evidence>
<name>A0A4Y9PLU3_9BRAD</name>